<dbReference type="EMBL" id="JTBC02000008">
    <property type="protein sequence ID" value="PNO65038.1"/>
    <property type="molecule type" value="Genomic_DNA"/>
</dbReference>
<comment type="caution">
    <text evidence="2">The sequence shown here is derived from an EMBL/GenBank/DDBJ whole genome shotgun (WGS) entry which is preliminary data.</text>
</comment>
<dbReference type="AlphaFoldDB" id="A0AAP8PFN5"/>
<dbReference type="Proteomes" id="UP000030378">
    <property type="component" value="Unassembled WGS sequence"/>
</dbReference>
<evidence type="ECO:0000313" key="2">
    <source>
        <dbReference type="EMBL" id="PNO65038.1"/>
    </source>
</evidence>
<name>A0AAP8PFN5_SERMA</name>
<dbReference type="RefSeq" id="WP_102985124.1">
    <property type="nucleotide sequence ID" value="NZ_JTBC02000008.1"/>
</dbReference>
<keyword evidence="1" id="KW-1133">Transmembrane helix</keyword>
<sequence length="76" mass="8739">MKTFFNVLFCIVLAVIFLTALAYKFEIVAVVLAVVMIKVIQWWQEFWIWANTTAGIVVIGIIYLSWKIDNLKGVKS</sequence>
<accession>A0AAP8PFN5</accession>
<protein>
    <submittedName>
        <fullName evidence="2">Uncharacterized protein</fullName>
    </submittedName>
</protein>
<proteinExistence type="predicted"/>
<gene>
    <name evidence="2" type="ORF">MC70_017695</name>
</gene>
<reference evidence="3" key="1">
    <citation type="submission" date="2017-12" db="EMBL/GenBank/DDBJ databases">
        <title>FDA dAtabase for Regulatory Grade micrObial Sequences (FDA-ARGOS): Supporting development and validation of Infectious Disease Dx tests.</title>
        <authorList>
            <person name="Campos J."/>
            <person name="Goldberg B."/>
            <person name="Tallon L."/>
            <person name="Sadzewicz L."/>
            <person name="Sengamalay N."/>
            <person name="Ott S."/>
            <person name="Godinez A."/>
            <person name="Nagaraj S."/>
            <person name="Vavikolanu K."/>
            <person name="Vyas G."/>
            <person name="Nadendla S."/>
            <person name="Aluvathingal J."/>
            <person name="Geyer C."/>
            <person name="Nandy P."/>
            <person name="Hobson J."/>
            <person name="Sichtig H."/>
        </authorList>
    </citation>
    <scope>NUCLEOTIDE SEQUENCE [LARGE SCALE GENOMIC DNA]</scope>
    <source>
        <strain evidence="3">FDAARGOS_79</strain>
    </source>
</reference>
<evidence type="ECO:0000256" key="1">
    <source>
        <dbReference type="SAM" id="Phobius"/>
    </source>
</evidence>
<organism evidence="2 3">
    <name type="scientific">Serratia marcescens</name>
    <dbReference type="NCBI Taxonomy" id="615"/>
    <lineage>
        <taxon>Bacteria</taxon>
        <taxon>Pseudomonadati</taxon>
        <taxon>Pseudomonadota</taxon>
        <taxon>Gammaproteobacteria</taxon>
        <taxon>Enterobacterales</taxon>
        <taxon>Yersiniaceae</taxon>
        <taxon>Serratia</taxon>
    </lineage>
</organism>
<keyword evidence="1" id="KW-0812">Transmembrane</keyword>
<evidence type="ECO:0000313" key="3">
    <source>
        <dbReference type="Proteomes" id="UP000030378"/>
    </source>
</evidence>
<keyword evidence="1" id="KW-0472">Membrane</keyword>
<feature type="transmembrane region" description="Helical" evidence="1">
    <location>
        <begin position="46"/>
        <end position="66"/>
    </location>
</feature>